<evidence type="ECO:0000313" key="1">
    <source>
        <dbReference type="EMBL" id="ELY47307.1"/>
    </source>
</evidence>
<protein>
    <submittedName>
        <fullName evidence="1">Uncharacterized protein</fullName>
    </submittedName>
</protein>
<sequence>MRLEFTDRRGVDGVVHGESWELEYDGLYYDQVEESVSMYEEVAMRVPIDEEDEVEGVKMNAHYDEPAPPERRLKMMKSRWGFNPYIAETNLVLDDD</sequence>
<organism evidence="1 2">
    <name type="scientific">Natronorubrum sulfidifaciens JCM 14089</name>
    <dbReference type="NCBI Taxonomy" id="1230460"/>
    <lineage>
        <taxon>Archaea</taxon>
        <taxon>Methanobacteriati</taxon>
        <taxon>Methanobacteriota</taxon>
        <taxon>Stenosarchaea group</taxon>
        <taxon>Halobacteria</taxon>
        <taxon>Halobacteriales</taxon>
        <taxon>Natrialbaceae</taxon>
        <taxon>Natronorubrum</taxon>
    </lineage>
</organism>
<dbReference type="AlphaFoldDB" id="L9WD73"/>
<name>L9WD73_9EURY</name>
<dbReference type="STRING" id="1230460.C495_03577"/>
<dbReference type="Proteomes" id="UP000011661">
    <property type="component" value="Unassembled WGS sequence"/>
</dbReference>
<evidence type="ECO:0000313" key="2">
    <source>
        <dbReference type="Proteomes" id="UP000011661"/>
    </source>
</evidence>
<gene>
    <name evidence="1" type="ORF">C495_03577</name>
</gene>
<comment type="caution">
    <text evidence="1">The sequence shown here is derived from an EMBL/GenBank/DDBJ whole genome shotgun (WGS) entry which is preliminary data.</text>
</comment>
<dbReference type="RefSeq" id="WP_008160083.1">
    <property type="nucleotide sequence ID" value="NZ_AOHX01000026.1"/>
</dbReference>
<keyword evidence="2" id="KW-1185">Reference proteome</keyword>
<proteinExistence type="predicted"/>
<dbReference type="OrthoDB" id="379117at2157"/>
<reference evidence="1 2" key="1">
    <citation type="journal article" date="2014" name="PLoS Genet.">
        <title>Phylogenetically driven sequencing of extremely halophilic archaea reveals strategies for static and dynamic osmo-response.</title>
        <authorList>
            <person name="Becker E.A."/>
            <person name="Seitzer P.M."/>
            <person name="Tritt A."/>
            <person name="Larsen D."/>
            <person name="Krusor M."/>
            <person name="Yao A.I."/>
            <person name="Wu D."/>
            <person name="Madern D."/>
            <person name="Eisen J.A."/>
            <person name="Darling A.E."/>
            <person name="Facciotti M.T."/>
        </authorList>
    </citation>
    <scope>NUCLEOTIDE SEQUENCE [LARGE SCALE GENOMIC DNA]</scope>
    <source>
        <strain evidence="1 2">JCM 14089</strain>
    </source>
</reference>
<dbReference type="PATRIC" id="fig|1230460.4.peg.718"/>
<dbReference type="EMBL" id="AOHX01000026">
    <property type="protein sequence ID" value="ELY47307.1"/>
    <property type="molecule type" value="Genomic_DNA"/>
</dbReference>
<accession>L9WD73</accession>